<dbReference type="PANTHER" id="PTHR46052:SF3">
    <property type="entry name" value="PHOSDUCIN"/>
    <property type="match status" value="1"/>
</dbReference>
<feature type="compositionally biased region" description="Basic and acidic residues" evidence="16">
    <location>
        <begin position="119"/>
        <end position="128"/>
    </location>
</feature>
<evidence type="ECO:0000256" key="16">
    <source>
        <dbReference type="SAM" id="MobiDB-lite"/>
    </source>
</evidence>
<dbReference type="Pfam" id="PF02114">
    <property type="entry name" value="Phosducin"/>
    <property type="match status" value="1"/>
</dbReference>
<evidence type="ECO:0000256" key="2">
    <source>
        <dbReference type="ARBA" id="ARBA00004437"/>
    </source>
</evidence>
<comment type="similarity">
    <text evidence="5">Belongs to the phosducin family.</text>
</comment>
<keyword evidence="11" id="KW-0966">Cell projection</keyword>
<sequence>MCRDLSTLQILQLNCLYQPGTMAHACNPSTLGGQGRRFTCGQVIDTSLDNMIISNRIPKMEEAKSQSLEEDFEGQATHTGPKGVINDWRKFKLESQDSDSIPPSKKEILRQMSSPQSRNGKDSKERVSRKMSIQEYELIHKEKEDENCLRKYRRQCMQDMHQKLSFGPRYGFVYELETGEQFLETIEKEQKITTIVVHIYEDGIKGCDALNSSLTCLAAEYPIVKFCKIKASSTGAGDRFSLDVLPTLLIYKGGELISNFISVADQFAEEFFAGDVESFLNEYGLLPEREIHALEHTKIEEEDIE</sequence>
<evidence type="ECO:0000256" key="9">
    <source>
        <dbReference type="ARBA" id="ARBA00023069"/>
    </source>
</evidence>
<keyword evidence="9" id="KW-0969">Cilium</keyword>
<evidence type="ECO:0000256" key="7">
    <source>
        <dbReference type="ARBA" id="ARBA00022553"/>
    </source>
</evidence>
<dbReference type="InterPro" id="IPR024253">
    <property type="entry name" value="Phosducin_thioredoxin-like_dom"/>
</dbReference>
<dbReference type="InterPro" id="IPR023196">
    <property type="entry name" value="Phosducin_N_dom_sf"/>
</dbReference>
<dbReference type="AlphaFoldDB" id="A0A096NG33"/>
<dbReference type="GO" id="GO:0005829">
    <property type="term" value="C:cytosol"/>
    <property type="evidence" value="ECO:0007669"/>
    <property type="project" value="UniProtKB-SubCell"/>
</dbReference>
<dbReference type="GO" id="GO:0007601">
    <property type="term" value="P:visual perception"/>
    <property type="evidence" value="ECO:0007669"/>
    <property type="project" value="UniProtKB-KW"/>
</dbReference>
<evidence type="ECO:0000256" key="10">
    <source>
        <dbReference type="ARBA" id="ARBA00023242"/>
    </source>
</evidence>
<keyword evidence="6" id="KW-0963">Cytoplasm</keyword>
<proteinExistence type="inferred from homology"/>
<dbReference type="OMA" id="PKYGYLC"/>
<evidence type="ECO:0000256" key="12">
    <source>
        <dbReference type="ARBA" id="ARBA00023305"/>
    </source>
</evidence>
<gene>
    <name evidence="18" type="primary">PDC</name>
</gene>
<evidence type="ECO:0000256" key="11">
    <source>
        <dbReference type="ARBA" id="ARBA00023273"/>
    </source>
</evidence>
<keyword evidence="19" id="KW-1185">Reference proteome</keyword>
<dbReference type="Proteomes" id="UP000028761">
    <property type="component" value="Chromosome 1"/>
</dbReference>
<dbReference type="Gene3D" id="3.40.30.10">
    <property type="entry name" value="Glutaredoxin"/>
    <property type="match status" value="1"/>
</dbReference>
<dbReference type="CDD" id="cd02987">
    <property type="entry name" value="Phd_like_Phd"/>
    <property type="match status" value="1"/>
</dbReference>
<feature type="region of interest" description="Disordered" evidence="16">
    <location>
        <begin position="62"/>
        <end position="83"/>
    </location>
</feature>
<dbReference type="GO" id="GO:0005634">
    <property type="term" value="C:nucleus"/>
    <property type="evidence" value="ECO:0007669"/>
    <property type="project" value="UniProtKB-SubCell"/>
</dbReference>
<dbReference type="Gene3D" id="1.10.168.10">
    <property type="entry name" value="Phosducin, domain 2"/>
    <property type="match status" value="2"/>
</dbReference>
<name>A0A096NG33_PAPAN</name>
<evidence type="ECO:0000256" key="13">
    <source>
        <dbReference type="ARBA" id="ARBA00040013"/>
    </source>
</evidence>
<dbReference type="GO" id="GO:0008277">
    <property type="term" value="P:regulation of G protein-coupled receptor signaling pathway"/>
    <property type="evidence" value="ECO:0007669"/>
    <property type="project" value="InterPro"/>
</dbReference>
<dbReference type="GeneTree" id="ENSGT00940000156236"/>
<evidence type="ECO:0000256" key="4">
    <source>
        <dbReference type="ARBA" id="ARBA00004514"/>
    </source>
</evidence>
<accession>A0A096NG33</accession>
<organism evidence="18 19">
    <name type="scientific">Papio anubis</name>
    <name type="common">Olive baboon</name>
    <dbReference type="NCBI Taxonomy" id="9555"/>
    <lineage>
        <taxon>Eukaryota</taxon>
        <taxon>Metazoa</taxon>
        <taxon>Chordata</taxon>
        <taxon>Craniata</taxon>
        <taxon>Vertebrata</taxon>
        <taxon>Euteleostomi</taxon>
        <taxon>Mammalia</taxon>
        <taxon>Eutheria</taxon>
        <taxon>Euarchontoglires</taxon>
        <taxon>Primates</taxon>
        <taxon>Haplorrhini</taxon>
        <taxon>Catarrhini</taxon>
        <taxon>Cercopithecidae</taxon>
        <taxon>Cercopithecinae</taxon>
        <taxon>Papio</taxon>
    </lineage>
</organism>
<reference evidence="18" key="3">
    <citation type="submission" date="2025-09" db="UniProtKB">
        <authorList>
            <consortium name="Ensembl"/>
        </authorList>
    </citation>
    <scope>IDENTIFICATION</scope>
</reference>
<dbReference type="eggNOG" id="KOG3171">
    <property type="taxonomic scope" value="Eukaryota"/>
</dbReference>
<dbReference type="Ensembl" id="ENSPANT00000009704.3">
    <property type="protein sequence ID" value="ENSPANP00000011895.3"/>
    <property type="gene ID" value="ENSPANG00000007957.3"/>
</dbReference>
<dbReference type="InterPro" id="IPR051499">
    <property type="entry name" value="Phosducin-like_reg"/>
</dbReference>
<dbReference type="InterPro" id="IPR036249">
    <property type="entry name" value="Thioredoxin-like_sf"/>
</dbReference>
<dbReference type="SUPFAM" id="SSF52833">
    <property type="entry name" value="Thioredoxin-like"/>
    <property type="match status" value="1"/>
</dbReference>
<evidence type="ECO:0000256" key="8">
    <source>
        <dbReference type="ARBA" id="ARBA00022606"/>
    </source>
</evidence>
<reference evidence="18 19" key="1">
    <citation type="submission" date="2012-03" db="EMBL/GenBank/DDBJ databases">
        <title>Whole Genome Assembly of Papio anubis.</title>
        <authorList>
            <person name="Liu Y.L."/>
            <person name="Abraham K.A."/>
            <person name="Akbar H.A."/>
            <person name="Ali S.A."/>
            <person name="Anosike U.A."/>
            <person name="Aqrawi P.A."/>
            <person name="Arias F.A."/>
            <person name="Attaway T.A."/>
            <person name="Awwad R.A."/>
            <person name="Babu C.B."/>
            <person name="Bandaranaike D.B."/>
            <person name="Battles P.B."/>
            <person name="Bell A.B."/>
            <person name="Beltran B.B."/>
            <person name="Berhane-Mersha D.B."/>
            <person name="Bess C.B."/>
            <person name="Bickham C.B."/>
            <person name="Bolden T.B."/>
            <person name="Carter K.C."/>
            <person name="Chau D.C."/>
            <person name="Chavez A.C."/>
            <person name="Clerc-Blankenburg K.C."/>
            <person name="Coyle M.C."/>
            <person name="Dao M.D."/>
            <person name="Davila M.L.D."/>
            <person name="Davy-Carroll L.D."/>
            <person name="Denson S.D."/>
            <person name="Dinh H.D."/>
            <person name="Fernandez S.F."/>
            <person name="Fernando P.F."/>
            <person name="Forbes L.F."/>
            <person name="Francis C.F."/>
            <person name="Francisco L.F."/>
            <person name="Fu Q.F."/>
            <person name="Garcia-Iii R.G."/>
            <person name="Garrett T.G."/>
            <person name="Gross S.G."/>
            <person name="Gubbala S.G."/>
            <person name="Hirani K.H."/>
            <person name="Hogues M.H."/>
            <person name="Hollins B.H."/>
            <person name="Jackson L.J."/>
            <person name="Javaid M.J."/>
            <person name="Jhangiani S.J."/>
            <person name="Johnson A.J."/>
            <person name="Johnson B.J."/>
            <person name="Jones J.J."/>
            <person name="Joshi V.J."/>
            <person name="Kalu J.K."/>
            <person name="Khan N.K."/>
            <person name="Korchina V.K."/>
            <person name="Kovar C.K."/>
            <person name="Lago L.L."/>
            <person name="Lara F.L."/>
            <person name="Le T.-K.L."/>
            <person name="Lee S.L."/>
            <person name="Legall-Iii F.L."/>
            <person name="Lemon S.L."/>
            <person name="Liu J.L."/>
            <person name="Liu Y.-S.L."/>
            <person name="Liyanage D.L."/>
            <person name="Lopez J.L."/>
            <person name="Lorensuhewa L.L."/>
            <person name="Mata R.M."/>
            <person name="Mathew T.M."/>
            <person name="Mercado C.M."/>
            <person name="Mercado I.M."/>
            <person name="Morales K.M."/>
            <person name="Morgan M.M."/>
            <person name="Munidasa M.M."/>
            <person name="Ngo D.N."/>
            <person name="Nguyen L.N."/>
            <person name="Nguyen T.N."/>
            <person name="Nguyen N.N."/>
            <person name="Obregon M.O."/>
            <person name="Okwuonu G.O."/>
            <person name="Ongeri F.O."/>
            <person name="Onwere C.O."/>
            <person name="Osifeso I.O."/>
            <person name="Parra A.P."/>
            <person name="Patil S.P."/>
            <person name="Perez A.P."/>
            <person name="Perez Y.P."/>
            <person name="Pham C.P."/>
            <person name="Pu L.-L.P."/>
            <person name="Puazo M.P."/>
            <person name="Quiroz J.Q."/>
            <person name="Rouhana J.R."/>
            <person name="Ruiz M.R."/>
            <person name="Ruiz S.-J.R."/>
            <person name="Saada N.S."/>
            <person name="Santibanez J.S."/>
            <person name="Scheel M.S."/>
            <person name="Schneider B.S."/>
            <person name="Simmons D.S."/>
            <person name="Sisson I.S."/>
            <person name="Tang L.-Y.T."/>
            <person name="Thornton R.T."/>
            <person name="Tisius J.T."/>
            <person name="Toledanes G.T."/>
            <person name="Trejos Z.T."/>
            <person name="Usmani K.U."/>
            <person name="Varghese R.V."/>
            <person name="Vattathil S.V."/>
            <person name="Vee V.V."/>
            <person name="Walker D.W."/>
            <person name="Weissenberger G.W."/>
            <person name="White C.W."/>
            <person name="Williams A.W."/>
            <person name="Woodworth J.W."/>
            <person name="Wright R.W."/>
            <person name="Zhu Y.Z."/>
            <person name="Han Y.H."/>
            <person name="Newsham I.N."/>
            <person name="Nazareth L.N."/>
            <person name="Worley K.W."/>
            <person name="Muzny D.M."/>
            <person name="Rogers J.R."/>
            <person name="Gibbs R.G."/>
        </authorList>
    </citation>
    <scope>NUCLEOTIDE SEQUENCE [LARGE SCALE GENOMIC DNA]</scope>
</reference>
<evidence type="ECO:0000256" key="15">
    <source>
        <dbReference type="ARBA" id="ARBA00083753"/>
    </source>
</evidence>
<dbReference type="InterPro" id="IPR001200">
    <property type="entry name" value="Phosducin"/>
</dbReference>
<evidence type="ECO:0000256" key="1">
    <source>
        <dbReference type="ARBA" id="ARBA00004123"/>
    </source>
</evidence>
<dbReference type="PRINTS" id="PR00677">
    <property type="entry name" value="PHOSDUCIN"/>
</dbReference>
<feature type="domain" description="Phosducin" evidence="17">
    <location>
        <begin position="60"/>
        <end position="304"/>
    </location>
</feature>
<evidence type="ECO:0000313" key="18">
    <source>
        <dbReference type="Ensembl" id="ENSPANP00000011895.3"/>
    </source>
</evidence>
<evidence type="ECO:0000256" key="3">
    <source>
        <dbReference type="ARBA" id="ARBA00004504"/>
    </source>
</evidence>
<reference evidence="18" key="2">
    <citation type="submission" date="2025-08" db="UniProtKB">
        <authorList>
            <consortium name="Ensembl"/>
        </authorList>
    </citation>
    <scope>IDENTIFICATION</scope>
</reference>
<dbReference type="HOGENOM" id="CLU_085598_1_0_1"/>
<feature type="region of interest" description="Disordered" evidence="16">
    <location>
        <begin position="95"/>
        <end position="128"/>
    </location>
</feature>
<dbReference type="FunFam" id="3.40.30.10:FF:000072">
    <property type="entry name" value="Phosducin like"/>
    <property type="match status" value="1"/>
</dbReference>
<evidence type="ECO:0000259" key="17">
    <source>
        <dbReference type="Pfam" id="PF02114"/>
    </source>
</evidence>
<comment type="subcellular location">
    <subcellularLocation>
        <location evidence="3">Cell projection</location>
        <location evidence="3">Cilium</location>
        <location evidence="3">Photoreceptor outer segment</location>
    </subcellularLocation>
    <subcellularLocation>
        <location evidence="4">Cytoplasm</location>
        <location evidence="4">Cytosol</location>
    </subcellularLocation>
    <subcellularLocation>
        <location evidence="1">Nucleus</location>
    </subcellularLocation>
    <subcellularLocation>
        <location evidence="2">Photoreceptor inner segment</location>
    </subcellularLocation>
</comment>
<keyword evidence="7" id="KW-0597">Phosphoprotein</keyword>
<keyword evidence="12" id="KW-0844">Vision</keyword>
<protein>
    <recommendedName>
        <fullName evidence="13">Phosducin</fullName>
    </recommendedName>
    <alternativeName>
        <fullName evidence="14">33 kDa phototransducing protein</fullName>
    </alternativeName>
    <alternativeName>
        <fullName evidence="15">Protein MEKA</fullName>
    </alternativeName>
</protein>
<keyword evidence="8" id="KW-0716">Sensory transduction</keyword>
<dbReference type="GO" id="GO:0001750">
    <property type="term" value="C:photoreceptor outer segment"/>
    <property type="evidence" value="ECO:0007669"/>
    <property type="project" value="UniProtKB-SubCell"/>
</dbReference>
<keyword evidence="10" id="KW-0539">Nucleus</keyword>
<dbReference type="STRING" id="9555.ENSPANP00000011895"/>
<dbReference type="GO" id="GO:0001917">
    <property type="term" value="C:photoreceptor inner segment"/>
    <property type="evidence" value="ECO:0007669"/>
    <property type="project" value="UniProtKB-SubCell"/>
</dbReference>
<dbReference type="PANTHER" id="PTHR46052">
    <property type="entry name" value="PHOSDUCIN-LIKE PROTEIN"/>
    <property type="match status" value="1"/>
</dbReference>
<dbReference type="FunFam" id="1.10.168.10:FF:000002">
    <property type="entry name" value="Phosducin, isoform CRA_a"/>
    <property type="match status" value="1"/>
</dbReference>
<evidence type="ECO:0000256" key="5">
    <source>
        <dbReference type="ARBA" id="ARBA00009686"/>
    </source>
</evidence>
<evidence type="ECO:0000256" key="14">
    <source>
        <dbReference type="ARBA" id="ARBA00078697"/>
    </source>
</evidence>
<evidence type="ECO:0000256" key="6">
    <source>
        <dbReference type="ARBA" id="ARBA00022490"/>
    </source>
</evidence>
<evidence type="ECO:0000313" key="19">
    <source>
        <dbReference type="Proteomes" id="UP000028761"/>
    </source>
</evidence>
<dbReference type="Bgee" id="ENSPANG00000007957">
    <property type="expression patterns" value="Expressed in optic disc and 10 other cell types or tissues"/>
</dbReference>